<dbReference type="Proteomes" id="UP001153269">
    <property type="component" value="Unassembled WGS sequence"/>
</dbReference>
<accession>A0A9N7YWU8</accession>
<name>A0A9N7YWU8_PLEPL</name>
<evidence type="ECO:0000313" key="2">
    <source>
        <dbReference type="EMBL" id="CAB1440803.1"/>
    </source>
</evidence>
<proteinExistence type="predicted"/>
<dbReference type="EMBL" id="CADEAL010002515">
    <property type="protein sequence ID" value="CAB1440803.1"/>
    <property type="molecule type" value="Genomic_DNA"/>
</dbReference>
<comment type="caution">
    <text evidence="2">The sequence shown here is derived from an EMBL/GenBank/DDBJ whole genome shotgun (WGS) entry which is preliminary data.</text>
</comment>
<organism evidence="2 3">
    <name type="scientific">Pleuronectes platessa</name>
    <name type="common">European plaice</name>
    <dbReference type="NCBI Taxonomy" id="8262"/>
    <lineage>
        <taxon>Eukaryota</taxon>
        <taxon>Metazoa</taxon>
        <taxon>Chordata</taxon>
        <taxon>Craniata</taxon>
        <taxon>Vertebrata</taxon>
        <taxon>Euteleostomi</taxon>
        <taxon>Actinopterygii</taxon>
        <taxon>Neopterygii</taxon>
        <taxon>Teleostei</taxon>
        <taxon>Neoteleostei</taxon>
        <taxon>Acanthomorphata</taxon>
        <taxon>Carangaria</taxon>
        <taxon>Pleuronectiformes</taxon>
        <taxon>Pleuronectoidei</taxon>
        <taxon>Pleuronectidae</taxon>
        <taxon>Pleuronectes</taxon>
    </lineage>
</organism>
<gene>
    <name evidence="2" type="ORF">PLEPLA_LOCUS28594</name>
</gene>
<dbReference type="AlphaFoldDB" id="A0A9N7YWU8"/>
<feature type="compositionally biased region" description="Low complexity" evidence="1">
    <location>
        <begin position="7"/>
        <end position="23"/>
    </location>
</feature>
<feature type="region of interest" description="Disordered" evidence="1">
    <location>
        <begin position="1"/>
        <end position="29"/>
    </location>
</feature>
<evidence type="ECO:0000256" key="1">
    <source>
        <dbReference type="SAM" id="MobiDB-lite"/>
    </source>
</evidence>
<evidence type="ECO:0000313" key="3">
    <source>
        <dbReference type="Proteomes" id="UP001153269"/>
    </source>
</evidence>
<keyword evidence="3" id="KW-1185">Reference proteome</keyword>
<reference evidence="2" key="1">
    <citation type="submission" date="2020-03" db="EMBL/GenBank/DDBJ databases">
        <authorList>
            <person name="Weist P."/>
        </authorList>
    </citation>
    <scope>NUCLEOTIDE SEQUENCE</scope>
</reference>
<protein>
    <submittedName>
        <fullName evidence="2">Uncharacterized protein</fullName>
    </submittedName>
</protein>
<sequence>MARELLVGSGRSSVGSPGPASSVVDRRPITSRSLQAKKSNLVLVQLAPSSTIFPRSSTCIIYRINLHLWAARSRV</sequence>